<dbReference type="Gene3D" id="1.20.1080.10">
    <property type="entry name" value="Glycerol uptake facilitator protein"/>
    <property type="match status" value="1"/>
</dbReference>
<feature type="transmembrane region" description="Helical" evidence="8">
    <location>
        <begin position="86"/>
        <end position="108"/>
    </location>
</feature>
<evidence type="ECO:0000256" key="5">
    <source>
        <dbReference type="ARBA" id="ARBA00022989"/>
    </source>
</evidence>
<dbReference type="InterPro" id="IPR023271">
    <property type="entry name" value="Aquaporin-like"/>
</dbReference>
<dbReference type="SUPFAM" id="SSF81338">
    <property type="entry name" value="Aquaporin-like"/>
    <property type="match status" value="1"/>
</dbReference>
<accession>A0A0H3DRR3</accession>
<proteinExistence type="inferred from homology"/>
<dbReference type="Proteomes" id="UP000002230">
    <property type="component" value="Chromosome"/>
</dbReference>
<dbReference type="EMBL" id="CP002154">
    <property type="protein sequence ID" value="ADM41146.1"/>
    <property type="molecule type" value="Genomic_DNA"/>
</dbReference>
<protein>
    <submittedName>
        <fullName evidence="9">Glycerol uptake facilitator protein</fullName>
    </submittedName>
</protein>
<keyword evidence="10" id="KW-1185">Reference proteome</keyword>
<keyword evidence="3 7" id="KW-0813">Transport</keyword>
<dbReference type="PROSITE" id="PS00221">
    <property type="entry name" value="MIP"/>
    <property type="match status" value="1"/>
</dbReference>
<evidence type="ECO:0000256" key="1">
    <source>
        <dbReference type="ARBA" id="ARBA00004141"/>
    </source>
</evidence>
<dbReference type="GO" id="GO:0005886">
    <property type="term" value="C:plasma membrane"/>
    <property type="evidence" value="ECO:0007669"/>
    <property type="project" value="TreeGrafter"/>
</dbReference>
<feature type="transmembrane region" description="Helical" evidence="8">
    <location>
        <begin position="12"/>
        <end position="31"/>
    </location>
</feature>
<keyword evidence="4 7" id="KW-0812">Transmembrane</keyword>
<feature type="transmembrane region" description="Helical" evidence="8">
    <location>
        <begin position="43"/>
        <end position="66"/>
    </location>
</feature>
<keyword evidence="6 8" id="KW-0472">Membrane</keyword>
<dbReference type="InterPro" id="IPR050363">
    <property type="entry name" value="MIP/Aquaporin"/>
</dbReference>
<evidence type="ECO:0000313" key="10">
    <source>
        <dbReference type="Proteomes" id="UP000002230"/>
    </source>
</evidence>
<dbReference type="InterPro" id="IPR000425">
    <property type="entry name" value="MIP"/>
</dbReference>
<dbReference type="HOGENOM" id="CLU_020019_9_2_6"/>
<dbReference type="PRINTS" id="PR00783">
    <property type="entry name" value="MINTRINSICP"/>
</dbReference>
<evidence type="ECO:0000256" key="8">
    <source>
        <dbReference type="SAM" id="Phobius"/>
    </source>
</evidence>
<feature type="transmembrane region" description="Helical" evidence="8">
    <location>
        <begin position="139"/>
        <end position="159"/>
    </location>
</feature>
<dbReference type="Pfam" id="PF00230">
    <property type="entry name" value="MIP"/>
    <property type="match status" value="1"/>
</dbReference>
<reference evidence="10" key="1">
    <citation type="submission" date="2010-08" db="EMBL/GenBank/DDBJ databases">
        <title>Genome comparisons of Edwardsiella bacteria analysed using deep sequencing technology.</title>
        <authorList>
            <person name="van Soest J.J."/>
            <person name="Henkel C.V."/>
            <person name="Jansen H.J."/>
            <person name="van den Hondel C.A.M.J.J."/>
            <person name="Bloemberg G.V."/>
            <person name="Meijer A.H."/>
            <person name="Spaink H.P."/>
        </authorList>
    </citation>
    <scope>NUCLEOTIDE SEQUENCE [LARGE SCALE GENOMIC DNA]</scope>
    <source>
        <strain evidence="10">FL6-60</strain>
    </source>
</reference>
<name>A0A0H3DRR3_EDWTF</name>
<reference evidence="9 10" key="2">
    <citation type="journal article" date="2011" name="BMC Immunol.">
        <title>Comparison of static immersion and intravenous injection systems for exposure of zebrafish embryos to the natural pathogen Edwardsiella tarda.</title>
        <authorList>
            <person name="van Soest J.J."/>
            <person name="Stockhammer O.W."/>
            <person name="Ordas A."/>
            <person name="Bloemberg G.V."/>
            <person name="Spaink H.P."/>
            <person name="Meijer A.H."/>
        </authorList>
    </citation>
    <scope>NUCLEOTIDE SEQUENCE [LARGE SCALE GENOMIC DNA]</scope>
    <source>
        <strain evidence="9 10">FL6-60</strain>
    </source>
</reference>
<evidence type="ECO:0000313" key="9">
    <source>
        <dbReference type="EMBL" id="ADM41146.1"/>
    </source>
</evidence>
<evidence type="ECO:0000256" key="7">
    <source>
        <dbReference type="RuleBase" id="RU000477"/>
    </source>
</evidence>
<dbReference type="KEGG" id="etd:ETAF_1027"/>
<dbReference type="PANTHER" id="PTHR43829">
    <property type="entry name" value="AQUAPORIN OR AQUAGLYCEROPORIN RELATED"/>
    <property type="match status" value="1"/>
</dbReference>
<dbReference type="PANTHER" id="PTHR43829:SF9">
    <property type="entry name" value="AQUAPORIN-9"/>
    <property type="match status" value="1"/>
</dbReference>
<evidence type="ECO:0000256" key="6">
    <source>
        <dbReference type="ARBA" id="ARBA00023136"/>
    </source>
</evidence>
<sequence length="243" mass="25195">MPPHSTLYLAEFIGTALLVTLGLSVVAAISLRSSAFYGAGGGVAALGWGAAMTSAAIIVAPISGAHCNPAFTLGFFLAGRFPAEQIPGYILAQAGGAFCGALLVWVLYREHLDSEENPRSKLGVFATAPAIRDGLKNTLAEATATFILMLTVLSFPHSLPANGVAFLYLFIALSGGVMAFAGLTGYAINPARDLMPRLIHALLPIRGKGSSDWRYAWVPIVGPLLGAALAALCYRALFSGVGS</sequence>
<dbReference type="InterPro" id="IPR022357">
    <property type="entry name" value="MIP_CS"/>
</dbReference>
<evidence type="ECO:0000256" key="4">
    <source>
        <dbReference type="ARBA" id="ARBA00022692"/>
    </source>
</evidence>
<gene>
    <name evidence="9" type="ordered locus">ETAF_1027</name>
</gene>
<evidence type="ECO:0000256" key="2">
    <source>
        <dbReference type="ARBA" id="ARBA00006175"/>
    </source>
</evidence>
<evidence type="ECO:0000256" key="3">
    <source>
        <dbReference type="ARBA" id="ARBA00022448"/>
    </source>
</evidence>
<comment type="subcellular location">
    <subcellularLocation>
        <location evidence="1">Membrane</location>
        <topology evidence="1">Multi-pass membrane protein</topology>
    </subcellularLocation>
</comment>
<comment type="similarity">
    <text evidence="2 7">Belongs to the MIP/aquaporin (TC 1.A.8) family.</text>
</comment>
<dbReference type="AlphaFoldDB" id="A0A0H3DRR3"/>
<feature type="transmembrane region" description="Helical" evidence="8">
    <location>
        <begin position="165"/>
        <end position="188"/>
    </location>
</feature>
<dbReference type="GO" id="GO:0015254">
    <property type="term" value="F:glycerol channel activity"/>
    <property type="evidence" value="ECO:0007669"/>
    <property type="project" value="TreeGrafter"/>
</dbReference>
<organism evidence="9 10">
    <name type="scientific">Edwardsiella tarda (strain FL6-60)</name>
    <dbReference type="NCBI Taxonomy" id="718251"/>
    <lineage>
        <taxon>Bacteria</taxon>
        <taxon>Pseudomonadati</taxon>
        <taxon>Pseudomonadota</taxon>
        <taxon>Gammaproteobacteria</taxon>
        <taxon>Enterobacterales</taxon>
        <taxon>Hafniaceae</taxon>
        <taxon>Edwardsiella</taxon>
    </lineage>
</organism>
<dbReference type="PATRIC" id="fig|718251.5.peg.1056"/>
<feature type="transmembrane region" description="Helical" evidence="8">
    <location>
        <begin position="215"/>
        <end position="237"/>
    </location>
</feature>
<keyword evidence="5 8" id="KW-1133">Transmembrane helix</keyword>